<evidence type="ECO:0000259" key="1">
    <source>
        <dbReference type="PROSITE" id="PS51192"/>
    </source>
</evidence>
<feature type="domain" description="Helicase ATP-binding" evidence="1">
    <location>
        <begin position="13"/>
        <end position="155"/>
    </location>
</feature>
<reference evidence="2 3" key="1">
    <citation type="submission" date="2023-07" db="EMBL/GenBank/DDBJ databases">
        <title>Genomic Encyclopedia of Type Strains, Phase IV (KMG-IV): sequencing the most valuable type-strain genomes for metagenomic binning, comparative biology and taxonomic classification.</title>
        <authorList>
            <person name="Goeker M."/>
        </authorList>
    </citation>
    <scope>NUCLEOTIDE SEQUENCE [LARGE SCALE GENOMIC DNA]</scope>
    <source>
        <strain evidence="2 3">DSM 1400</strain>
    </source>
</reference>
<keyword evidence="2" id="KW-0347">Helicase</keyword>
<accession>A0ABU0JUQ3</accession>
<protein>
    <submittedName>
        <fullName evidence="2">Superfamily II DNA or RNA helicase</fullName>
    </submittedName>
</protein>
<name>A0ABU0JUQ3_HATLI</name>
<dbReference type="EMBL" id="JAUSWN010000011">
    <property type="protein sequence ID" value="MDQ0479784.1"/>
    <property type="molecule type" value="Genomic_DNA"/>
</dbReference>
<dbReference type="SUPFAM" id="SSF52540">
    <property type="entry name" value="P-loop containing nucleoside triphosphate hydrolases"/>
    <property type="match status" value="1"/>
</dbReference>
<keyword evidence="2" id="KW-0547">Nucleotide-binding</keyword>
<keyword evidence="2" id="KW-0378">Hydrolase</keyword>
<proteinExistence type="predicted"/>
<sequence length="490" mass="57418">MRKYVQDIIGQAYKEWKKGDNILINCGTGQGKTYFVKNILKDYCKQNNLKILYLCNRTNLKKQVKNDIEQDNTITVLTYQKIERTVLERINLDNFDYIICDEAHYFFTDASFNRTTDLSFEWIVSNNACKILMTATAWSLKKYFKEYNISLNYTYELETDYSYIKKIICFKKSETIEGIIENIPQDEKILFFSGCKRGLEISKKYKGAFICSQWNDKYKKYMDEEELKNITQNSSFNNHLLCTTTALDNGVNIIDKDVKHIILDVVDRDTFIQCLGRKRIIENEKITLYFADVSNKRINGFRTKIVNSLNEADSLIKHGDIKYTDFNYKRVTDKRIIDDIVIDGKIHKQVNKCMYAKFKNDLVLYSALSDKKLNSINKGRVFQSIIANQLKVNLCDIEELEIIKEILSLEETLGNIVGKKLFKEEKKQLIEFIGLKDARGRLQKSIGQLNEYLIENKLNYVINEGKRKSYRDIDGKVKKEKSHWIIEKIG</sequence>
<dbReference type="PANTHER" id="PTHR47396:SF1">
    <property type="entry name" value="ATP-DEPENDENT HELICASE IRC3-RELATED"/>
    <property type="match status" value="1"/>
</dbReference>
<dbReference type="Gene3D" id="3.40.50.300">
    <property type="entry name" value="P-loop containing nucleotide triphosphate hydrolases"/>
    <property type="match status" value="1"/>
</dbReference>
<keyword evidence="3" id="KW-1185">Reference proteome</keyword>
<comment type="caution">
    <text evidence="2">The sequence shown here is derived from an EMBL/GenBank/DDBJ whole genome shotgun (WGS) entry which is preliminary data.</text>
</comment>
<dbReference type="Proteomes" id="UP001224418">
    <property type="component" value="Unassembled WGS sequence"/>
</dbReference>
<dbReference type="InterPro" id="IPR027417">
    <property type="entry name" value="P-loop_NTPase"/>
</dbReference>
<dbReference type="PROSITE" id="PS51192">
    <property type="entry name" value="HELICASE_ATP_BIND_1"/>
    <property type="match status" value="1"/>
</dbReference>
<evidence type="ECO:0000313" key="3">
    <source>
        <dbReference type="Proteomes" id="UP001224418"/>
    </source>
</evidence>
<dbReference type="InterPro" id="IPR014001">
    <property type="entry name" value="Helicase_ATP-bd"/>
</dbReference>
<gene>
    <name evidence="2" type="ORF">QOZ93_001526</name>
</gene>
<dbReference type="GO" id="GO:0004386">
    <property type="term" value="F:helicase activity"/>
    <property type="evidence" value="ECO:0007669"/>
    <property type="project" value="UniProtKB-KW"/>
</dbReference>
<keyword evidence="2" id="KW-0067">ATP-binding</keyword>
<dbReference type="RefSeq" id="WP_307355733.1">
    <property type="nucleotide sequence ID" value="NZ_BAAACJ010000001.1"/>
</dbReference>
<evidence type="ECO:0000313" key="2">
    <source>
        <dbReference type="EMBL" id="MDQ0479784.1"/>
    </source>
</evidence>
<dbReference type="InterPro" id="IPR050742">
    <property type="entry name" value="Helicase_Restrict-Modif_Enz"/>
</dbReference>
<dbReference type="Pfam" id="PF04851">
    <property type="entry name" value="ResIII"/>
    <property type="match status" value="1"/>
</dbReference>
<dbReference type="InterPro" id="IPR006935">
    <property type="entry name" value="Helicase/UvrB_N"/>
</dbReference>
<dbReference type="PANTHER" id="PTHR47396">
    <property type="entry name" value="TYPE I RESTRICTION ENZYME ECOKI R PROTEIN"/>
    <property type="match status" value="1"/>
</dbReference>
<dbReference type="SMART" id="SM00487">
    <property type="entry name" value="DEXDc"/>
    <property type="match status" value="1"/>
</dbReference>
<organism evidence="2 3">
    <name type="scientific">Hathewaya limosa</name>
    <name type="common">Clostridium limosum</name>
    <dbReference type="NCBI Taxonomy" id="1536"/>
    <lineage>
        <taxon>Bacteria</taxon>
        <taxon>Bacillati</taxon>
        <taxon>Bacillota</taxon>
        <taxon>Clostridia</taxon>
        <taxon>Eubacteriales</taxon>
        <taxon>Clostridiaceae</taxon>
        <taxon>Hathewaya</taxon>
    </lineage>
</organism>